<dbReference type="PROSITE" id="PS00375">
    <property type="entry name" value="UDPGT"/>
    <property type="match status" value="1"/>
</dbReference>
<name>A0AAD3SQY7_NEPGR</name>
<evidence type="ECO:0000256" key="3">
    <source>
        <dbReference type="ARBA" id="ARBA00022676"/>
    </source>
</evidence>
<dbReference type="PANTHER" id="PTHR48049">
    <property type="entry name" value="GLYCOSYLTRANSFERASE"/>
    <property type="match status" value="1"/>
</dbReference>
<accession>A0AAD3SQY7</accession>
<comment type="similarity">
    <text evidence="2 5">Belongs to the UDP-glycosyltransferase family.</text>
</comment>
<dbReference type="EMBL" id="BSYO01000015">
    <property type="protein sequence ID" value="GMH15279.1"/>
    <property type="molecule type" value="Genomic_DNA"/>
</dbReference>
<dbReference type="FunFam" id="3.40.50.2000:FF:000088">
    <property type="entry name" value="Glycosyltransferase"/>
    <property type="match status" value="1"/>
</dbReference>
<dbReference type="InterPro" id="IPR050481">
    <property type="entry name" value="UDP-glycosyltransf_plant"/>
</dbReference>
<evidence type="ECO:0000313" key="8">
    <source>
        <dbReference type="Proteomes" id="UP001279734"/>
    </source>
</evidence>
<proteinExistence type="inferred from homology"/>
<protein>
    <recommendedName>
        <fullName evidence="6">Glycosyltransferase</fullName>
        <ecNumber evidence="6">2.4.1.-</ecNumber>
    </recommendedName>
</protein>
<organism evidence="7 8">
    <name type="scientific">Nepenthes gracilis</name>
    <name type="common">Slender pitcher plant</name>
    <dbReference type="NCBI Taxonomy" id="150966"/>
    <lineage>
        <taxon>Eukaryota</taxon>
        <taxon>Viridiplantae</taxon>
        <taxon>Streptophyta</taxon>
        <taxon>Embryophyta</taxon>
        <taxon>Tracheophyta</taxon>
        <taxon>Spermatophyta</taxon>
        <taxon>Magnoliopsida</taxon>
        <taxon>eudicotyledons</taxon>
        <taxon>Gunneridae</taxon>
        <taxon>Pentapetalae</taxon>
        <taxon>Caryophyllales</taxon>
        <taxon>Nepenthaceae</taxon>
        <taxon>Nepenthes</taxon>
    </lineage>
</organism>
<gene>
    <name evidence="7" type="ORF">Nepgr_017120</name>
</gene>
<dbReference type="InterPro" id="IPR035595">
    <property type="entry name" value="UDP_glycos_trans_CS"/>
</dbReference>
<dbReference type="CDD" id="cd03784">
    <property type="entry name" value="GT1_Gtf-like"/>
    <property type="match status" value="1"/>
</dbReference>
<dbReference type="SUPFAM" id="SSF53756">
    <property type="entry name" value="UDP-Glycosyltransferase/glycogen phosphorylase"/>
    <property type="match status" value="1"/>
</dbReference>
<comment type="pathway">
    <text evidence="1">Secondary metabolite biosynthesis; terpenoid biosynthesis.</text>
</comment>
<dbReference type="GO" id="GO:0035251">
    <property type="term" value="F:UDP-glucosyltransferase activity"/>
    <property type="evidence" value="ECO:0007669"/>
    <property type="project" value="InterPro"/>
</dbReference>
<evidence type="ECO:0000256" key="5">
    <source>
        <dbReference type="RuleBase" id="RU003718"/>
    </source>
</evidence>
<dbReference type="AlphaFoldDB" id="A0AAD3SQY7"/>
<comment type="caution">
    <text evidence="7">The sequence shown here is derived from an EMBL/GenBank/DDBJ whole genome shotgun (WGS) entry which is preliminary data.</text>
</comment>
<evidence type="ECO:0000256" key="6">
    <source>
        <dbReference type="RuleBase" id="RU362057"/>
    </source>
</evidence>
<dbReference type="Proteomes" id="UP001279734">
    <property type="component" value="Unassembled WGS sequence"/>
</dbReference>
<dbReference type="Gene3D" id="3.40.50.2000">
    <property type="entry name" value="Glycogen Phosphorylase B"/>
    <property type="match status" value="2"/>
</dbReference>
<reference evidence="7" key="1">
    <citation type="submission" date="2023-05" db="EMBL/GenBank/DDBJ databases">
        <title>Nepenthes gracilis genome sequencing.</title>
        <authorList>
            <person name="Fukushima K."/>
        </authorList>
    </citation>
    <scope>NUCLEOTIDE SEQUENCE</scope>
    <source>
        <strain evidence="7">SING2019-196</strain>
    </source>
</reference>
<dbReference type="PANTHER" id="PTHR48049:SF160">
    <property type="entry name" value="UDP-GLYCOSYLTRANSFERASE 91A1"/>
    <property type="match status" value="1"/>
</dbReference>
<evidence type="ECO:0000256" key="4">
    <source>
        <dbReference type="ARBA" id="ARBA00022679"/>
    </source>
</evidence>
<evidence type="ECO:0000256" key="2">
    <source>
        <dbReference type="ARBA" id="ARBA00009995"/>
    </source>
</evidence>
<evidence type="ECO:0000313" key="7">
    <source>
        <dbReference type="EMBL" id="GMH15279.1"/>
    </source>
</evidence>
<dbReference type="FunFam" id="3.40.50.2000:FF:000037">
    <property type="entry name" value="Glycosyltransferase"/>
    <property type="match status" value="1"/>
</dbReference>
<keyword evidence="8" id="KW-1185">Reference proteome</keyword>
<keyword evidence="3 5" id="KW-0328">Glycosyltransferase</keyword>
<sequence length="461" mass="51433">MAGERKLHMVMFPWLAFGHMIPFLELSKSLAKKGHHVSFVSTPRNIERLPKIPQNLAPLIDFVKLPLPAGAENLPPDAEATSDLHYDKVQFLKKAYDGLSGPLAEFLESSSPDWIVCDFSSHWLPPIAAKLGIPQAFFSIYPSRTLSFAVGPSDGPGTDLKCPEDFTDVPEWITFPTSPAFRLHEAKKFMIIAQENISGVSDVFRMASTLKGCDVIAPRSCLELEDDYINLLKEIHGKPVVPIGLLPPSVEDYADCGSDSDDSWQVISRWLDKHGKRSVVYIAFGSESTQSREELSEVALGLELSGLPFFWALKNPELPEGFEDRTNGRGLVWRSWAPQLRILSHESVGGFLTHSGWSSVIEALQFGLPLIILPFFVDQGLIARDLADRRVGIEVPRDEEDGSFTRDSVAESLRLVVVEEGGRPYREKAKEMSTLFGDRSLHDQYVDKFAEHLTNNCNIKK</sequence>
<dbReference type="EC" id="2.4.1.-" evidence="6"/>
<keyword evidence="4 5" id="KW-0808">Transferase</keyword>
<dbReference type="InterPro" id="IPR002213">
    <property type="entry name" value="UDP_glucos_trans"/>
</dbReference>
<evidence type="ECO:0000256" key="1">
    <source>
        <dbReference type="ARBA" id="ARBA00004721"/>
    </source>
</evidence>
<dbReference type="Pfam" id="PF00201">
    <property type="entry name" value="UDPGT"/>
    <property type="match status" value="1"/>
</dbReference>